<evidence type="ECO:0000256" key="9">
    <source>
        <dbReference type="ARBA" id="ARBA00023170"/>
    </source>
</evidence>
<dbReference type="CDD" id="cd06916">
    <property type="entry name" value="NR_DBD_like"/>
    <property type="match status" value="1"/>
</dbReference>
<keyword evidence="16" id="KW-1185">Reference proteome</keyword>
<feature type="compositionally biased region" description="Polar residues" evidence="12">
    <location>
        <begin position="208"/>
        <end position="220"/>
    </location>
</feature>
<dbReference type="Gene3D" id="3.30.50.10">
    <property type="entry name" value="Erythroid Transcription Factor GATA-1, subunit A"/>
    <property type="match status" value="1"/>
</dbReference>
<dbReference type="GO" id="GO:0004879">
    <property type="term" value="F:nuclear receptor activity"/>
    <property type="evidence" value="ECO:0007669"/>
    <property type="project" value="InterPro"/>
</dbReference>
<gene>
    <name evidence="15" type="ORF">MCOR_55848</name>
</gene>
<dbReference type="Pfam" id="PF00105">
    <property type="entry name" value="zf-C4"/>
    <property type="match status" value="1"/>
</dbReference>
<reference evidence="15 16" key="1">
    <citation type="submission" date="2020-06" db="EMBL/GenBank/DDBJ databases">
        <authorList>
            <person name="Li R."/>
            <person name="Bekaert M."/>
        </authorList>
    </citation>
    <scope>NUCLEOTIDE SEQUENCE [LARGE SCALE GENOMIC DNA]</scope>
    <source>
        <strain evidence="16">wild</strain>
    </source>
</reference>
<name>A0A6J8ETM9_MYTCO</name>
<dbReference type="EMBL" id="CACVKT020009908">
    <property type="protein sequence ID" value="CAC5423887.1"/>
    <property type="molecule type" value="Genomic_DNA"/>
</dbReference>
<organism evidence="15 16">
    <name type="scientific">Mytilus coruscus</name>
    <name type="common">Sea mussel</name>
    <dbReference type="NCBI Taxonomy" id="42192"/>
    <lineage>
        <taxon>Eukaryota</taxon>
        <taxon>Metazoa</taxon>
        <taxon>Spiralia</taxon>
        <taxon>Lophotrochozoa</taxon>
        <taxon>Mollusca</taxon>
        <taxon>Bivalvia</taxon>
        <taxon>Autobranchia</taxon>
        <taxon>Pteriomorphia</taxon>
        <taxon>Mytilida</taxon>
        <taxon>Mytiloidea</taxon>
        <taxon>Mytilidae</taxon>
        <taxon>Mytilinae</taxon>
        <taxon>Mytilus</taxon>
    </lineage>
</organism>
<proteinExistence type="inferred from homology"/>
<dbReference type="GO" id="GO:0005634">
    <property type="term" value="C:nucleus"/>
    <property type="evidence" value="ECO:0007669"/>
    <property type="project" value="UniProtKB-SubCell"/>
</dbReference>
<keyword evidence="3 11" id="KW-0479">Metal-binding</keyword>
<keyword evidence="6 11" id="KW-0805">Transcription regulation</keyword>
<evidence type="ECO:0000256" key="10">
    <source>
        <dbReference type="ARBA" id="ARBA00023242"/>
    </source>
</evidence>
<dbReference type="PROSITE" id="PS51843">
    <property type="entry name" value="NR_LBD"/>
    <property type="match status" value="1"/>
</dbReference>
<dbReference type="OrthoDB" id="5771769at2759"/>
<dbReference type="PANTHER" id="PTHR45805">
    <property type="entry name" value="NUCLEAR HORMONE RECEPTOR HR3-RELATED"/>
    <property type="match status" value="1"/>
</dbReference>
<evidence type="ECO:0000256" key="1">
    <source>
        <dbReference type="ARBA" id="ARBA00004123"/>
    </source>
</evidence>
<dbReference type="PANTHER" id="PTHR45805:SF2">
    <property type="entry name" value="NUCLEAR HORMONE RECEPTOR HR3-RELATED"/>
    <property type="match status" value="1"/>
</dbReference>
<evidence type="ECO:0000256" key="2">
    <source>
        <dbReference type="ARBA" id="ARBA00008092"/>
    </source>
</evidence>
<dbReference type="InterPro" id="IPR035500">
    <property type="entry name" value="NHR-like_dom_sf"/>
</dbReference>
<dbReference type="GO" id="GO:0000978">
    <property type="term" value="F:RNA polymerase II cis-regulatory region sequence-specific DNA binding"/>
    <property type="evidence" value="ECO:0007669"/>
    <property type="project" value="TreeGrafter"/>
</dbReference>
<sequence length="711" mass="80254">MLGTKWYDIKVCRLKDQNSTEVSRKIQNYLPVMDLSSDQSPLSDLSPCADLNGLREEQSPSDADLTCPSYLNQQPLSCTSQVSALTINSVKSPPTTLSSTNTTISAMFTGKNGAKSPHCKVCGDESSGFHYGVDSCEGCKGFFRRCITQGMTHKCSNEEKCEITPFTRNSCQYCRLKKCFAVGMSREASRLGRRPKRMKDPGSRDSKPTTNLPIAPYPSSQDLNKLRMAELQGILQQSGSLKPEMMEAFLSAAQVSFREHQRNHNNQNNTSNGTIKVPGQRQGNDSGYSSLSSPSSNKSSSPPQDNQHQLIDGENIMEDSKTSLNIDPLIMGLRIPHSAGYSPVEIKAEPTDEIRSCSKSGSHNPVMDFCPQDLDVDVFNQNSLPDIQESRFENDYDDRFSPEQHIISEHPIMYTEQRDEGMAIPTHVEEMYDDNTFSIDIDKIMAEVVKRPSDIRKNLLDQVTEEVVNAHFKTCKPTYQNVREANMRLEKLKAQNMLPDFSKMKIDPSKMWEQFVQNMVPEITMVVKFCKKIPGFNEICQEDQINLIKQGSFEVMLVRMCNLVDTEKEEMFDPDMKMKCPKAVVLGMPMGTFLVEFFKVAKAFNPLQLTDGEIGIFTATLIICPDRKSIINSVAIMKLQLLLMQALYVLIKKNHSDYDSLFIELMKRIPIFRGINAKHAKMLNNMKMNSPETISLFPELHKEVFQESELA</sequence>
<dbReference type="PROSITE" id="PS00031">
    <property type="entry name" value="NUCLEAR_REC_DBD_1"/>
    <property type="match status" value="1"/>
</dbReference>
<dbReference type="InterPro" id="IPR001723">
    <property type="entry name" value="Nuclear_hrmn_rcpt"/>
</dbReference>
<comment type="similarity">
    <text evidence="2">Belongs to the nuclear hormone receptor family. NR1 subfamily.</text>
</comment>
<dbReference type="GO" id="GO:0008270">
    <property type="term" value="F:zinc ion binding"/>
    <property type="evidence" value="ECO:0007669"/>
    <property type="project" value="UniProtKB-KW"/>
</dbReference>
<dbReference type="InterPro" id="IPR001728">
    <property type="entry name" value="ThyrH_rcpt"/>
</dbReference>
<feature type="domain" description="NR LBD" evidence="14">
    <location>
        <begin position="459"/>
        <end position="705"/>
    </location>
</feature>
<feature type="region of interest" description="Disordered" evidence="12">
    <location>
        <begin position="262"/>
        <end position="319"/>
    </location>
</feature>
<accession>A0A6J8ETM9</accession>
<dbReference type="Proteomes" id="UP000507470">
    <property type="component" value="Unassembled WGS sequence"/>
</dbReference>
<dbReference type="CDD" id="cd06929">
    <property type="entry name" value="NR_LBD_F1"/>
    <property type="match status" value="1"/>
</dbReference>
<dbReference type="InterPro" id="IPR001628">
    <property type="entry name" value="Znf_hrmn_rcpt"/>
</dbReference>
<evidence type="ECO:0000256" key="6">
    <source>
        <dbReference type="ARBA" id="ARBA00023015"/>
    </source>
</evidence>
<keyword evidence="10 11" id="KW-0539">Nucleus</keyword>
<evidence type="ECO:0000256" key="3">
    <source>
        <dbReference type="ARBA" id="ARBA00022723"/>
    </source>
</evidence>
<keyword evidence="7 11" id="KW-0238">DNA-binding</keyword>
<evidence type="ECO:0000256" key="11">
    <source>
        <dbReference type="RuleBase" id="RU004334"/>
    </source>
</evidence>
<evidence type="ECO:0000256" key="5">
    <source>
        <dbReference type="ARBA" id="ARBA00022833"/>
    </source>
</evidence>
<dbReference type="Gene3D" id="1.10.565.10">
    <property type="entry name" value="Retinoid X Receptor"/>
    <property type="match status" value="1"/>
</dbReference>
<evidence type="ECO:0000256" key="7">
    <source>
        <dbReference type="ARBA" id="ARBA00023125"/>
    </source>
</evidence>
<feature type="compositionally biased region" description="Low complexity" evidence="12">
    <location>
        <begin position="286"/>
        <end position="303"/>
    </location>
</feature>
<dbReference type="PRINTS" id="PR00398">
    <property type="entry name" value="STRDHORMONER"/>
</dbReference>
<dbReference type="PROSITE" id="PS51030">
    <property type="entry name" value="NUCLEAR_REC_DBD_2"/>
    <property type="match status" value="1"/>
</dbReference>
<dbReference type="InterPro" id="IPR013088">
    <property type="entry name" value="Znf_NHR/GATA"/>
</dbReference>
<feature type="domain" description="Nuclear receptor" evidence="13">
    <location>
        <begin position="116"/>
        <end position="191"/>
    </location>
</feature>
<feature type="compositionally biased region" description="Basic and acidic residues" evidence="12">
    <location>
        <begin position="198"/>
        <end position="207"/>
    </location>
</feature>
<evidence type="ECO:0000313" key="15">
    <source>
        <dbReference type="EMBL" id="CAC5423887.1"/>
    </source>
</evidence>
<evidence type="ECO:0000256" key="12">
    <source>
        <dbReference type="SAM" id="MobiDB-lite"/>
    </source>
</evidence>
<dbReference type="InterPro" id="IPR000536">
    <property type="entry name" value="Nucl_hrmn_rcpt_lig-bd"/>
</dbReference>
<dbReference type="SUPFAM" id="SSF57716">
    <property type="entry name" value="Glucocorticoid receptor-like (DNA-binding domain)"/>
    <property type="match status" value="1"/>
</dbReference>
<keyword evidence="9 11" id="KW-0675">Receptor</keyword>
<dbReference type="FunFam" id="3.30.50.10:FF:000030">
    <property type="entry name" value="Nuclear Hormone Receptor family"/>
    <property type="match status" value="1"/>
</dbReference>
<keyword evidence="4 11" id="KW-0863">Zinc-finger</keyword>
<comment type="subcellular location">
    <subcellularLocation>
        <location evidence="1 11">Nucleus</location>
    </subcellularLocation>
</comment>
<dbReference type="SMART" id="SM00430">
    <property type="entry name" value="HOLI"/>
    <property type="match status" value="1"/>
</dbReference>
<protein>
    <submittedName>
        <fullName evidence="15">Uncharacterized protein</fullName>
    </submittedName>
</protein>
<evidence type="ECO:0000313" key="16">
    <source>
        <dbReference type="Proteomes" id="UP000507470"/>
    </source>
</evidence>
<evidence type="ECO:0000256" key="8">
    <source>
        <dbReference type="ARBA" id="ARBA00023163"/>
    </source>
</evidence>
<feature type="region of interest" description="Disordered" evidence="12">
    <location>
        <begin position="188"/>
        <end position="220"/>
    </location>
</feature>
<dbReference type="AlphaFoldDB" id="A0A6J8ETM9"/>
<dbReference type="PRINTS" id="PR00047">
    <property type="entry name" value="STROIDFINGER"/>
</dbReference>
<dbReference type="SMART" id="SM00399">
    <property type="entry name" value="ZnF_C4"/>
    <property type="match status" value="1"/>
</dbReference>
<evidence type="ECO:0000259" key="13">
    <source>
        <dbReference type="PROSITE" id="PS51030"/>
    </source>
</evidence>
<dbReference type="Pfam" id="PF00104">
    <property type="entry name" value="Hormone_recep"/>
    <property type="match status" value="1"/>
</dbReference>
<evidence type="ECO:0000259" key="14">
    <source>
        <dbReference type="PROSITE" id="PS51843"/>
    </source>
</evidence>
<dbReference type="SUPFAM" id="SSF48508">
    <property type="entry name" value="Nuclear receptor ligand-binding domain"/>
    <property type="match status" value="1"/>
</dbReference>
<evidence type="ECO:0000256" key="4">
    <source>
        <dbReference type="ARBA" id="ARBA00022771"/>
    </source>
</evidence>
<keyword evidence="5 11" id="KW-0862">Zinc</keyword>
<dbReference type="PRINTS" id="PR00546">
    <property type="entry name" value="THYROIDHORMR"/>
</dbReference>
<keyword evidence="8 11" id="KW-0804">Transcription</keyword>